<dbReference type="PROSITE" id="PS00107">
    <property type="entry name" value="PROTEIN_KINASE_ATP"/>
    <property type="match status" value="1"/>
</dbReference>
<dbReference type="Gene3D" id="3.30.200.20">
    <property type="entry name" value="Phosphorylase Kinase, domain 1"/>
    <property type="match status" value="1"/>
</dbReference>
<keyword evidence="6 7" id="KW-0067">ATP-binding</keyword>
<gene>
    <name evidence="9" type="ORF">AOZ06_41905</name>
</gene>
<name>A0A0N9I1W8_9PSEU</name>
<proteinExistence type="predicted"/>
<dbReference type="PANTHER" id="PTHR43289:SF6">
    <property type="entry name" value="SERINE_THREONINE-PROTEIN KINASE NEKL-3"/>
    <property type="match status" value="1"/>
</dbReference>
<dbReference type="CDD" id="cd14014">
    <property type="entry name" value="STKc_PknB_like"/>
    <property type="match status" value="1"/>
</dbReference>
<keyword evidence="2" id="KW-0723">Serine/threonine-protein kinase</keyword>
<sequence>MVNGRYRLEEQLGSGGMGVVWRATDEELHRDVALKRALYVDGAHERKRAQRLKREARAVAKVNHPNVVTLHIEVVAGDELWLVMEYVAGGTLAGHGVLPHAEVARIGAQLADALDAVHKAGVLHRDVKPSNVLMTEDGRPKLSDFGVSRSVHKDVTLSRTGGLDGTPGYLAPEVAQGRDATTASDVFSLGATLFAATEGVSPVGTADNPQVLVWRAAKGDIGESHGPLRPVLAKMLHPDPRKRPTAAQASQMLEEAANGIKQRPLARSASWFRGRPRLVARAAILLVLVATWVLLTVAGPERVAETTAWPAIGEPRTADPCSLLDTTKLDKFGATELDPDYGNFNRCDVLIRPPQGPGEVDVRLEFTDVPQVDARAGWVDQAGPIKVVRYPSYNAQCERRLMLPGKRHAIPIITKYSKGQFQVDLCAVADTAVAAAVDRLLKYGTVPRRPLPPAPESLMNLNACALPDSDILAMFPGVDATSPEHQFGGWECRWHSTTSRNSTLTVRFDQHKPLTAAEGVLRPFAGHPGAVEENATGPNTCMANVQYREYTDNNDQTATEAVHVIVGSDQFPHARMCQLAAAIAEPIAARLPG</sequence>
<dbReference type="EMBL" id="CP012752">
    <property type="protein sequence ID" value="ALG12549.1"/>
    <property type="molecule type" value="Genomic_DNA"/>
</dbReference>
<dbReference type="InterPro" id="IPR000719">
    <property type="entry name" value="Prot_kinase_dom"/>
</dbReference>
<keyword evidence="3" id="KW-0808">Transferase</keyword>
<organism evidence="9 10">
    <name type="scientific">Kibdelosporangium phytohabitans</name>
    <dbReference type="NCBI Taxonomy" id="860235"/>
    <lineage>
        <taxon>Bacteria</taxon>
        <taxon>Bacillati</taxon>
        <taxon>Actinomycetota</taxon>
        <taxon>Actinomycetes</taxon>
        <taxon>Pseudonocardiales</taxon>
        <taxon>Pseudonocardiaceae</taxon>
        <taxon>Kibdelosporangium</taxon>
    </lineage>
</organism>
<dbReference type="InterPro" id="IPR008271">
    <property type="entry name" value="Ser/Thr_kinase_AS"/>
</dbReference>
<feature type="domain" description="Protein kinase" evidence="8">
    <location>
        <begin position="6"/>
        <end position="253"/>
    </location>
</feature>
<evidence type="ECO:0000256" key="6">
    <source>
        <dbReference type="ARBA" id="ARBA00022840"/>
    </source>
</evidence>
<dbReference type="Gene3D" id="1.10.510.10">
    <property type="entry name" value="Transferase(Phosphotransferase) domain 1"/>
    <property type="match status" value="1"/>
</dbReference>
<keyword evidence="4 7" id="KW-0547">Nucleotide-binding</keyword>
<keyword evidence="5" id="KW-0418">Kinase</keyword>
<dbReference type="SUPFAM" id="SSF56112">
    <property type="entry name" value="Protein kinase-like (PK-like)"/>
    <property type="match status" value="1"/>
</dbReference>
<evidence type="ECO:0000256" key="7">
    <source>
        <dbReference type="PROSITE-ProRule" id="PRU10141"/>
    </source>
</evidence>
<dbReference type="InterPro" id="IPR011009">
    <property type="entry name" value="Kinase-like_dom_sf"/>
</dbReference>
<accession>A0A0N9I1W8</accession>
<dbReference type="PANTHER" id="PTHR43289">
    <property type="entry name" value="MITOGEN-ACTIVATED PROTEIN KINASE KINASE KINASE 20-RELATED"/>
    <property type="match status" value="1"/>
</dbReference>
<dbReference type="STRING" id="860235.AOZ06_41905"/>
<evidence type="ECO:0000256" key="5">
    <source>
        <dbReference type="ARBA" id="ARBA00022777"/>
    </source>
</evidence>
<evidence type="ECO:0000256" key="3">
    <source>
        <dbReference type="ARBA" id="ARBA00022679"/>
    </source>
</evidence>
<evidence type="ECO:0000256" key="1">
    <source>
        <dbReference type="ARBA" id="ARBA00012513"/>
    </source>
</evidence>
<dbReference type="GO" id="GO:0004674">
    <property type="term" value="F:protein serine/threonine kinase activity"/>
    <property type="evidence" value="ECO:0007669"/>
    <property type="project" value="UniProtKB-KW"/>
</dbReference>
<dbReference type="PROSITE" id="PS50011">
    <property type="entry name" value="PROTEIN_KINASE_DOM"/>
    <property type="match status" value="1"/>
</dbReference>
<dbReference type="AlphaFoldDB" id="A0A0N9I1W8"/>
<dbReference type="InterPro" id="IPR017441">
    <property type="entry name" value="Protein_kinase_ATP_BS"/>
</dbReference>
<protein>
    <recommendedName>
        <fullName evidence="1">non-specific serine/threonine protein kinase</fullName>
        <ecNumber evidence="1">2.7.11.1</ecNumber>
    </recommendedName>
</protein>
<keyword evidence="10" id="KW-1185">Reference proteome</keyword>
<evidence type="ECO:0000256" key="4">
    <source>
        <dbReference type="ARBA" id="ARBA00022741"/>
    </source>
</evidence>
<evidence type="ECO:0000259" key="8">
    <source>
        <dbReference type="PROSITE" id="PS50011"/>
    </source>
</evidence>
<feature type="binding site" evidence="7">
    <location>
        <position position="35"/>
    </location>
    <ligand>
        <name>ATP</name>
        <dbReference type="ChEBI" id="CHEBI:30616"/>
    </ligand>
</feature>
<dbReference type="Pfam" id="PF00069">
    <property type="entry name" value="Pkinase"/>
    <property type="match status" value="1"/>
</dbReference>
<dbReference type="SMART" id="SM00220">
    <property type="entry name" value="S_TKc"/>
    <property type="match status" value="1"/>
</dbReference>
<evidence type="ECO:0000313" key="9">
    <source>
        <dbReference type="EMBL" id="ALG12549.1"/>
    </source>
</evidence>
<evidence type="ECO:0000313" key="10">
    <source>
        <dbReference type="Proteomes" id="UP000063699"/>
    </source>
</evidence>
<dbReference type="PROSITE" id="PS00108">
    <property type="entry name" value="PROTEIN_KINASE_ST"/>
    <property type="match status" value="1"/>
</dbReference>
<dbReference type="Proteomes" id="UP000063699">
    <property type="component" value="Chromosome"/>
</dbReference>
<dbReference type="KEGG" id="kphy:AOZ06_41905"/>
<reference evidence="9 10" key="1">
    <citation type="submission" date="2015-07" db="EMBL/GenBank/DDBJ databases">
        <title>Genome sequencing of Kibdelosporangium phytohabitans.</title>
        <authorList>
            <person name="Qin S."/>
            <person name="Xing K."/>
        </authorList>
    </citation>
    <scope>NUCLEOTIDE SEQUENCE [LARGE SCALE GENOMIC DNA]</scope>
    <source>
        <strain evidence="9 10">KLBMP1111</strain>
    </source>
</reference>
<dbReference type="EC" id="2.7.11.1" evidence="1"/>
<evidence type="ECO:0000256" key="2">
    <source>
        <dbReference type="ARBA" id="ARBA00022527"/>
    </source>
</evidence>
<dbReference type="GO" id="GO:0005524">
    <property type="term" value="F:ATP binding"/>
    <property type="evidence" value="ECO:0007669"/>
    <property type="project" value="UniProtKB-UniRule"/>
</dbReference>